<dbReference type="SUPFAM" id="SSF54695">
    <property type="entry name" value="POZ domain"/>
    <property type="match status" value="1"/>
</dbReference>
<comment type="subcellular location">
    <subcellularLocation>
        <location evidence="1">Membrane</location>
        <topology evidence="1">Multi-pass membrane protein</topology>
    </subcellularLocation>
</comment>
<dbReference type="GO" id="GO:0005250">
    <property type="term" value="F:A-type (transient outward) potassium channel activity"/>
    <property type="evidence" value="ECO:0007669"/>
    <property type="project" value="TreeGrafter"/>
</dbReference>
<dbReference type="Proteomes" id="UP000663877">
    <property type="component" value="Unassembled WGS sequence"/>
</dbReference>
<keyword evidence="4 12" id="KW-0812">Transmembrane</keyword>
<dbReference type="Gene3D" id="1.20.120.350">
    <property type="entry name" value="Voltage-gated potassium channels. Chain C"/>
    <property type="match status" value="1"/>
</dbReference>
<sequence length="697" mass="79062">MASVAAWLPFARAAAIGWVPLAKNPLPPPPFRIPTNGASTSSTDRRCDEKIIINVSGRRFECWRSTLEKYPDSLLGSNEKEFFYDEDTHEYFFDRDPDVFRVILNFYRTGKLHYPKHECIAAYDEELAFFGILPDIIGDCCYEDYRDRKRENNERLIDDRLHEDEDKAQPKPQSLRETMWRAFENPQVSTMASVFYYVTGFFIAVSVIANVLDTVSCGTDPETGYPRSCGERFSRQFFCLDTACVMIFTVEYFLRLYAAPDRLKFVRSVMSVIDVVAIMPYYIGLFMHEKGEVSGAFVTLRVFRVFRIFKFSRHSQGLRVLGYTLKSCASELGFLLFSLTMAIIIFATVMYYAEKSVIHTKFTSIPAAFWYTIVTMTTLGYGDIVPKTWAGKIVGGVCSLSGVLVIALPVPVIVSNFSRIYHQSQRADKMKAQRKARLTRIRLARNATSNAFVAAKRRHEQYLNDPDVSVDKNLVNPFELQHHHLLRCLELTTDREFIEMGPDVLMNSGGGGANTAAGGHSATGMARLGSPARHFILNRRKWWCCGVRRRKKTSFKHSIDRTNNNNTATNEEELDEELGDFQLPLSLTPRASGSIGHTLTTANVIQHRRSTSSQQNIVLHSNLNESPKSYANRFDLNTTNDKDEIKSTKRKTSSLMTVDEHGSINDLIATDASQQLKIPTSISDIIHQQTTDEKQMV</sequence>
<dbReference type="FunFam" id="3.30.710.10:FF:000004">
    <property type="entry name" value="Potassium voltage-gated channel subfamily D member 3"/>
    <property type="match status" value="1"/>
</dbReference>
<dbReference type="PRINTS" id="PR01491">
    <property type="entry name" value="KVCHANNEL"/>
</dbReference>
<evidence type="ECO:0000256" key="8">
    <source>
        <dbReference type="ARBA" id="ARBA00022989"/>
    </source>
</evidence>
<name>A0A813U3C3_9BILA</name>
<dbReference type="FunFam" id="1.10.287.70:FF:000028">
    <property type="entry name" value="potassium voltage-gated channel subfamily D member 3"/>
    <property type="match status" value="1"/>
</dbReference>
<keyword evidence="7" id="KW-0630">Potassium</keyword>
<dbReference type="FunFam" id="1.20.120.350:FF:000016">
    <property type="entry name" value="Potassium voltage-gated channel subfamily D member 3"/>
    <property type="match status" value="1"/>
</dbReference>
<dbReference type="InterPro" id="IPR000210">
    <property type="entry name" value="BTB/POZ_dom"/>
</dbReference>
<dbReference type="InterPro" id="IPR003968">
    <property type="entry name" value="K_chnl_volt-dep_Kv"/>
</dbReference>
<dbReference type="InterPro" id="IPR011333">
    <property type="entry name" value="SKP1/BTB/POZ_sf"/>
</dbReference>
<feature type="transmembrane region" description="Helical" evidence="12">
    <location>
        <begin position="393"/>
        <end position="414"/>
    </location>
</feature>
<dbReference type="EMBL" id="CAJNOM010000416">
    <property type="protein sequence ID" value="CAF1425565.1"/>
    <property type="molecule type" value="Genomic_DNA"/>
</dbReference>
<dbReference type="PRINTS" id="PR01497">
    <property type="entry name" value="SHALCHANNEL"/>
</dbReference>
<protein>
    <recommendedName>
        <fullName evidence="13">BTB domain-containing protein</fullName>
    </recommendedName>
</protein>
<dbReference type="Pfam" id="PF00520">
    <property type="entry name" value="Ion_trans"/>
    <property type="match status" value="1"/>
</dbReference>
<dbReference type="PANTHER" id="PTHR11537:SF105">
    <property type="entry name" value="POTASSIUM VOLTAGE-GATED CHANNEL PROTEIN SHAL"/>
    <property type="match status" value="1"/>
</dbReference>
<dbReference type="InterPro" id="IPR021645">
    <property type="entry name" value="Shal-type_N"/>
</dbReference>
<evidence type="ECO:0000256" key="5">
    <source>
        <dbReference type="ARBA" id="ARBA00022826"/>
    </source>
</evidence>
<dbReference type="InterPro" id="IPR027359">
    <property type="entry name" value="Volt_channel_dom_sf"/>
</dbReference>
<evidence type="ECO:0000256" key="2">
    <source>
        <dbReference type="ARBA" id="ARBA00022448"/>
    </source>
</evidence>
<evidence type="ECO:0000256" key="6">
    <source>
        <dbReference type="ARBA" id="ARBA00022882"/>
    </source>
</evidence>
<evidence type="ECO:0000313" key="17">
    <source>
        <dbReference type="Proteomes" id="UP000663832"/>
    </source>
</evidence>
<feature type="domain" description="BTB" evidence="13">
    <location>
        <begin position="47"/>
        <end position="116"/>
    </location>
</feature>
<gene>
    <name evidence="14" type="ORF">BJG266_LOCUS6053</name>
    <name evidence="15" type="ORF">QVE165_LOCUS38554</name>
    <name evidence="16" type="ORF">QVE165_LOCUS38597</name>
</gene>
<dbReference type="AlphaFoldDB" id="A0A813U3C3"/>
<keyword evidence="10 12" id="KW-0472">Membrane</keyword>
<evidence type="ECO:0000256" key="12">
    <source>
        <dbReference type="SAM" id="Phobius"/>
    </source>
</evidence>
<dbReference type="GO" id="GO:0051260">
    <property type="term" value="P:protein homooligomerization"/>
    <property type="evidence" value="ECO:0007669"/>
    <property type="project" value="InterPro"/>
</dbReference>
<dbReference type="GO" id="GO:0001508">
    <property type="term" value="P:action potential"/>
    <property type="evidence" value="ECO:0007669"/>
    <property type="project" value="TreeGrafter"/>
</dbReference>
<dbReference type="Pfam" id="PF11601">
    <property type="entry name" value="Shal-type"/>
    <property type="match status" value="1"/>
</dbReference>
<dbReference type="InterPro" id="IPR003975">
    <property type="entry name" value="K_chnl_volt-dep_Kv4"/>
</dbReference>
<dbReference type="Pfam" id="PF02214">
    <property type="entry name" value="BTB_2"/>
    <property type="match status" value="1"/>
</dbReference>
<dbReference type="Proteomes" id="UP000663832">
    <property type="component" value="Unassembled WGS sequence"/>
</dbReference>
<feature type="transmembrane region" description="Helical" evidence="12">
    <location>
        <begin position="332"/>
        <end position="353"/>
    </location>
</feature>
<feature type="transmembrane region" description="Helical" evidence="12">
    <location>
        <begin position="265"/>
        <end position="283"/>
    </location>
</feature>
<keyword evidence="3" id="KW-0633">Potassium transport</keyword>
<dbReference type="SMART" id="SM00225">
    <property type="entry name" value="BTB"/>
    <property type="match status" value="1"/>
</dbReference>
<evidence type="ECO:0000313" key="16">
    <source>
        <dbReference type="EMBL" id="CAF1425565.1"/>
    </source>
</evidence>
<evidence type="ECO:0000256" key="11">
    <source>
        <dbReference type="ARBA" id="ARBA00023303"/>
    </source>
</evidence>
<keyword evidence="2" id="KW-0813">Transport</keyword>
<keyword evidence="8 12" id="KW-1133">Transmembrane helix</keyword>
<dbReference type="InterPro" id="IPR003131">
    <property type="entry name" value="T1-type_BTB"/>
</dbReference>
<reference evidence="14" key="1">
    <citation type="submission" date="2021-02" db="EMBL/GenBank/DDBJ databases">
        <authorList>
            <person name="Nowell W R."/>
        </authorList>
    </citation>
    <scope>NUCLEOTIDE SEQUENCE</scope>
</reference>
<dbReference type="Pfam" id="PF11879">
    <property type="entry name" value="DUF3399"/>
    <property type="match status" value="1"/>
</dbReference>
<dbReference type="EMBL" id="CAJNOI010000017">
    <property type="protein sequence ID" value="CAF0817118.1"/>
    <property type="molecule type" value="Genomic_DNA"/>
</dbReference>
<feature type="transmembrane region" description="Helical" evidence="12">
    <location>
        <begin position="194"/>
        <end position="212"/>
    </location>
</feature>
<dbReference type="SUPFAM" id="SSF81324">
    <property type="entry name" value="Voltage-gated potassium channels"/>
    <property type="match status" value="1"/>
</dbReference>
<keyword evidence="6" id="KW-0851">Voltage-gated channel</keyword>
<dbReference type="EMBL" id="CAJNOM010000415">
    <property type="protein sequence ID" value="CAF1424965.1"/>
    <property type="molecule type" value="Genomic_DNA"/>
</dbReference>
<feature type="transmembrane region" description="Helical" evidence="12">
    <location>
        <begin position="233"/>
        <end position="253"/>
    </location>
</feature>
<keyword evidence="11" id="KW-0407">Ion channel</keyword>
<evidence type="ECO:0000313" key="15">
    <source>
        <dbReference type="EMBL" id="CAF1424965.1"/>
    </source>
</evidence>
<evidence type="ECO:0000259" key="13">
    <source>
        <dbReference type="PROSITE" id="PS50097"/>
    </source>
</evidence>
<evidence type="ECO:0000256" key="4">
    <source>
        <dbReference type="ARBA" id="ARBA00022692"/>
    </source>
</evidence>
<organism evidence="14 18">
    <name type="scientific">Adineta steineri</name>
    <dbReference type="NCBI Taxonomy" id="433720"/>
    <lineage>
        <taxon>Eukaryota</taxon>
        <taxon>Metazoa</taxon>
        <taxon>Spiralia</taxon>
        <taxon>Gnathifera</taxon>
        <taxon>Rotifera</taxon>
        <taxon>Eurotatoria</taxon>
        <taxon>Bdelloidea</taxon>
        <taxon>Adinetida</taxon>
        <taxon>Adinetidae</taxon>
        <taxon>Adineta</taxon>
    </lineage>
</organism>
<evidence type="ECO:0000256" key="9">
    <source>
        <dbReference type="ARBA" id="ARBA00023065"/>
    </source>
</evidence>
<dbReference type="Gene3D" id="1.10.287.70">
    <property type="match status" value="1"/>
</dbReference>
<dbReference type="PANTHER" id="PTHR11537">
    <property type="entry name" value="VOLTAGE-GATED POTASSIUM CHANNEL"/>
    <property type="match status" value="1"/>
</dbReference>
<evidence type="ECO:0000313" key="14">
    <source>
        <dbReference type="EMBL" id="CAF0817118.1"/>
    </source>
</evidence>
<dbReference type="InterPro" id="IPR024587">
    <property type="entry name" value="K_chnl_volt-dep_Kv4_C"/>
</dbReference>
<accession>A0A813U3C3</accession>
<evidence type="ECO:0000313" key="18">
    <source>
        <dbReference type="Proteomes" id="UP000663877"/>
    </source>
</evidence>
<evidence type="ECO:0000256" key="10">
    <source>
        <dbReference type="ARBA" id="ARBA00023136"/>
    </source>
</evidence>
<dbReference type="OrthoDB" id="433309at2759"/>
<keyword evidence="5" id="KW-0631">Potassium channel</keyword>
<evidence type="ECO:0000256" key="7">
    <source>
        <dbReference type="ARBA" id="ARBA00022958"/>
    </source>
</evidence>
<dbReference type="PROSITE" id="PS50097">
    <property type="entry name" value="BTB"/>
    <property type="match status" value="1"/>
</dbReference>
<comment type="caution">
    <text evidence="14">The sequence shown here is derived from an EMBL/GenBank/DDBJ whole genome shotgun (WGS) entry which is preliminary data.</text>
</comment>
<proteinExistence type="predicted"/>
<evidence type="ECO:0000256" key="1">
    <source>
        <dbReference type="ARBA" id="ARBA00004141"/>
    </source>
</evidence>
<keyword evidence="9" id="KW-0406">Ion transport</keyword>
<dbReference type="Gene3D" id="3.30.710.10">
    <property type="entry name" value="Potassium Channel Kv1.1, Chain A"/>
    <property type="match status" value="1"/>
</dbReference>
<feature type="transmembrane region" description="Helical" evidence="12">
    <location>
        <begin position="365"/>
        <end position="381"/>
    </location>
</feature>
<dbReference type="InterPro" id="IPR028325">
    <property type="entry name" value="VG_K_chnl"/>
</dbReference>
<dbReference type="InterPro" id="IPR005821">
    <property type="entry name" value="Ion_trans_dom"/>
</dbReference>
<dbReference type="GO" id="GO:0008076">
    <property type="term" value="C:voltage-gated potassium channel complex"/>
    <property type="evidence" value="ECO:0007669"/>
    <property type="project" value="InterPro"/>
</dbReference>
<keyword evidence="17" id="KW-1185">Reference proteome</keyword>
<dbReference type="PRINTS" id="PR00169">
    <property type="entry name" value="KCHANNEL"/>
</dbReference>
<evidence type="ECO:0000256" key="3">
    <source>
        <dbReference type="ARBA" id="ARBA00022538"/>
    </source>
</evidence>